<evidence type="ECO:0000313" key="10">
    <source>
        <dbReference type="Proteomes" id="UP000472263"/>
    </source>
</evidence>
<feature type="compositionally biased region" description="Polar residues" evidence="7">
    <location>
        <begin position="1617"/>
        <end position="1637"/>
    </location>
</feature>
<reference evidence="9" key="1">
    <citation type="submission" date="2019-06" db="EMBL/GenBank/DDBJ databases">
        <authorList>
            <consortium name="Wellcome Sanger Institute Data Sharing"/>
        </authorList>
    </citation>
    <scope>NUCLEOTIDE SEQUENCE [LARGE SCALE GENOMIC DNA]</scope>
</reference>
<dbReference type="SUPFAM" id="SSF48371">
    <property type="entry name" value="ARM repeat"/>
    <property type="match status" value="1"/>
</dbReference>
<comment type="subcellular location">
    <subcellularLocation>
        <location evidence="2">Chromosome</location>
        <location evidence="2">Telomere</location>
    </subcellularLocation>
    <subcellularLocation>
        <location evidence="1">Nucleus</location>
    </subcellularLocation>
</comment>
<sequence length="2417" mass="265096">MATAGPLSSSSLLPLLESLEDSAAGQPEHTDAYLTIANRLSGEEGRQFLPAVEKHFSRLGQTILKHITSPNAELSQAALQALGFCVYHGHVVSGIPDLASEILLALCSLVLKSTDKNTCTRALWVISKQSFPPEIVPSILSTLENVWTREDIQSVVMEHEALNVVIRLLEQVPPQMGDGAVRWAKLVIPLVVHSASKVRLRAAAAMEMGMPLLLEKQMEVAAVIEPIMSTKLIPELQKLFMSKNEANVLKLWPLFVRLLGKLLHRGGPFINSLLHLEELGFRSSSPNIKKIAFIAWKSLIDNFALNPDILSSAKRMKLLMQPLSSIHVRTEALLLTKLEVWWYLVVRLGPNLAPNFEQVRHTLSVSVVTATPKTGTLCFNSPVATPRMSLNSSIQAAQTFPSIQLLGLEMLLHYFLGPEVVSMAAKNKLLLSLEPLTHPFLSGISSFTKHAAVLISTVRDGFIAVGKEAPGNKKDRQGCEVLTLTLQALQSIVSSEALPADRVLVLFEMTVKGIPQRVLGSASYQVGKMDVLNGTPALFLILLFYNSSMLSAYVEDERFFQCLHTLVGCGLSGPTSPLAFGEAVLGAIRRSAVSLDNKEQLWRMWSVMVSPLIETITQSNEVNQGDALEHNFNAVHSALMLPVTHLLPGTPLQQGTQKSMLITWSKLYKVFARCSALVVTAEENVCCEELCVKMAAVVDKEALMIPATLDAVVSILQVMVECVDFSPYTPQFQKKMKSPHTPLNWIRKKNKALGNLSAYQSLLLQCLDVFLAAESPEASSEATGLALVSILSTLFTNLALPTAVQEAQTSLTQPLTLFYKQAASEPPIFSSQLVAKLEKLLGEVLGCLQTRSTLVYDDELLAVVSPLLCVLFPHKNKQLRTSVTQFWNNTFANSVSLNYPDEPILSQVKQKTPIILPGFEAVSVPDELSGQYSSESSQLETKLSGVLVSSVGKRDSLLGRAAELKDRSSKSTPKPVSVRLDFGSPLPPRREVLEEEASIDFVFIPPETKERVLTEHQKEVKRTKRVDIPAMYNNLDASLDTTVFTQYTQSQEDSLPKAADNVASDPEKQEGQQGEIIPESADVSMEDDVSNDVKAEDLDKESKESTSPNISSSSDLISGTPQKPSSRRQSFITLEKYSEGKPASPSNVSTFTGPHTKASSSQEHTDNTKASSQTTTDTDSQVAQCCDLVSPDSSKQAKVVPEVKGETKLAEGLSSERIEDEDDVIPDTQTDVEGKNQTKKSSTSEEIKSYSQGDEPEDTLEDSQCSPSQSSLGEPRRSGRQRVRPLLPGEDPEEREEKYNQQKKRRSGEEHKSEGKDRQVQGRPNTRSKQAAEEESGRLRTRSRSSGQMISPGKAQRKSRGYSNSQDLLGKDERKRRSTREDQISQTDSQTDTQSDNDSQSQSRRGRRSRSAMEAQEESRPKQSVPPEKEKEESSQTGLEGTTESQSDNKLQVKAGRRSNKVLCNSQELDLVEPTKKEELEPNQSDSQIATPSSQTDSQSQVRSSRRSKLVTESEGLIKDKHKRRDGADEELSQDDSQVSTPSASDSLSQNRLRRRSKAASGAEESEDKNETKDSLGRQDKSDSQAALPAVSQKEGRPVTRGRRSKIEEEQSQSQSNNSPSLTPVSSQSLNIEGSTESSQSRSRYSRRRSSQALLAGVEASESDSSDNKDDGPLPKRRGPRAKVSLSSPLSLGSGEIKVNEDTANNDSQSYQKADVQSTPTSTPTSTPLETKNLEEPEDSPKNKDMQDSKLPHNIKEQNKDEIAIEVELDELLAMEPIGQVKAEIGSTQPSPSKCYQQLNNKTLIGSPRKIVRGQRDSLAEVSIDQTSSQENDTRDSQATESLDSVRLSAEQFQEKLPSDLPVQSADGNSITDNSVSMEPVNLSPVASSADTLNSSGGTTDKLSLQVSESSEEKGVEVTQPVDVVTEKQKEDADSDHPETPNAPMEGKLEDNNSTAVEENQLESQSALDEVPEKEKSSSVETEKLESQESKAIVHQCEVQRDGNDTAPEQKGEEKDNAQEMLCEVEEQPQIDNNQTSVADKDSDVPLTDVCDTSVSSETISKDVCQDSPAKQKDLEAMIGPDVGQSPIGGRTRGTWSPSASPSTSILKKGQKRPLEEETPSPLVKSRRVSFADPIQHQELADDIDRRSPVIRTSSPKRSKTASGIPQPKYVTTPTKGLLILSPRNLRSPGSKSSKKCLISEMSQEPRPIPKDCVYPALVGCSTPVEAVLPQISSNMWPRGFGQLVRARNIKTVGDLSALTPGEIKTLPIRSPKISNVKKALKTYHEQQRKGRGGADELKSFDEMEKMTSEVEENNAPQNQDEEDKLQGEPLESQDLDPTTSTQKFLVQGVDAKIQTSKVQISHHPYHDIALSSRVTPLELNRCSPQQLLQLHDHLGGMMRSVVVELQTRLCQTDNKP</sequence>
<feature type="region of interest" description="Disordered" evidence="7">
    <location>
        <begin position="2305"/>
        <end position="2340"/>
    </location>
</feature>
<evidence type="ECO:0000256" key="6">
    <source>
        <dbReference type="ARBA" id="ARBA00023306"/>
    </source>
</evidence>
<feature type="compositionally biased region" description="Basic and acidic residues" evidence="7">
    <location>
        <begin position="2139"/>
        <end position="2148"/>
    </location>
</feature>
<dbReference type="Ensembl" id="ENSMMDT00005045207.1">
    <property type="protein sequence ID" value="ENSMMDP00005044324.1"/>
    <property type="gene ID" value="ENSMMDG00005019828.1"/>
</dbReference>
<keyword evidence="3" id="KW-0158">Chromosome</keyword>
<keyword evidence="6" id="KW-0131">Cell cycle</keyword>
<feature type="compositionally biased region" description="Polar residues" evidence="7">
    <location>
        <begin position="1535"/>
        <end position="1551"/>
    </location>
</feature>
<evidence type="ECO:0000259" key="8">
    <source>
        <dbReference type="Pfam" id="PF12231"/>
    </source>
</evidence>
<feature type="compositionally biased region" description="Basic and acidic residues" evidence="7">
    <location>
        <begin position="1201"/>
        <end position="1217"/>
    </location>
</feature>
<feature type="compositionally biased region" description="Basic and acidic residues" evidence="7">
    <location>
        <begin position="1732"/>
        <end position="1762"/>
    </location>
</feature>
<evidence type="ECO:0000313" key="9">
    <source>
        <dbReference type="Ensembl" id="ENSMMDP00005044324.1"/>
    </source>
</evidence>
<feature type="compositionally biased region" description="Low complexity" evidence="7">
    <location>
        <begin position="1493"/>
        <end position="1503"/>
    </location>
</feature>
<feature type="compositionally biased region" description="Basic and acidic residues" evidence="7">
    <location>
        <begin position="1091"/>
        <end position="1104"/>
    </location>
</feature>
<feature type="compositionally biased region" description="Polar residues" evidence="7">
    <location>
        <begin position="2094"/>
        <end position="2106"/>
    </location>
</feature>
<feature type="compositionally biased region" description="Polar residues" evidence="7">
    <location>
        <begin position="1952"/>
        <end position="1967"/>
    </location>
</feature>
<evidence type="ECO:0000256" key="5">
    <source>
        <dbReference type="ARBA" id="ARBA00023242"/>
    </source>
</evidence>
<feature type="compositionally biased region" description="Basic and acidic residues" evidence="7">
    <location>
        <begin position="1998"/>
        <end position="2018"/>
    </location>
</feature>
<accession>A0A668A8V2</accession>
<feature type="compositionally biased region" description="Basic and acidic residues" evidence="7">
    <location>
        <begin position="1925"/>
        <end position="1939"/>
    </location>
</feature>
<evidence type="ECO:0000256" key="4">
    <source>
        <dbReference type="ARBA" id="ARBA00022895"/>
    </source>
</evidence>
<gene>
    <name evidence="9" type="primary">RIF1</name>
    <name evidence="9" type="synonym">rif1</name>
</gene>
<keyword evidence="10" id="KW-1185">Reference proteome</keyword>
<feature type="compositionally biased region" description="Polar residues" evidence="7">
    <location>
        <begin position="1144"/>
        <end position="1162"/>
    </location>
</feature>
<keyword evidence="4" id="KW-0779">Telomere</keyword>
<feature type="compositionally biased region" description="Basic and acidic residues" evidence="7">
    <location>
        <begin position="1417"/>
        <end position="1434"/>
    </location>
</feature>
<dbReference type="PANTHER" id="PTHR22928">
    <property type="entry name" value="TELOMERE-ASSOCIATED PROTEIN RIF1"/>
    <property type="match status" value="1"/>
</dbReference>
<feature type="compositionally biased region" description="Polar residues" evidence="7">
    <location>
        <begin position="1702"/>
        <end position="1717"/>
    </location>
</feature>
<protein>
    <submittedName>
        <fullName evidence="9">Replication timing regulatory factor 1</fullName>
    </submittedName>
</protein>
<feature type="compositionally biased region" description="Basic and acidic residues" evidence="7">
    <location>
        <begin position="1971"/>
        <end position="1989"/>
    </location>
</feature>
<feature type="compositionally biased region" description="Polar residues" evidence="7">
    <location>
        <begin position="1866"/>
        <end position="1877"/>
    </location>
</feature>
<dbReference type="Proteomes" id="UP000472263">
    <property type="component" value="Chromosome 21"/>
</dbReference>
<feature type="domain" description="Telomere-associated protein Rif1 N-terminal" evidence="8">
    <location>
        <begin position="27"/>
        <end position="359"/>
    </location>
</feature>
<feature type="compositionally biased region" description="Basic and acidic residues" evidence="7">
    <location>
        <begin position="1569"/>
        <end position="1583"/>
    </location>
</feature>
<feature type="compositionally biased region" description="Polar residues" evidence="7">
    <location>
        <begin position="1437"/>
        <end position="1450"/>
    </location>
</feature>
<feature type="region of interest" description="Disordered" evidence="7">
    <location>
        <begin position="962"/>
        <end position="982"/>
    </location>
</feature>
<feature type="region of interest" description="Disordered" evidence="7">
    <location>
        <begin position="1048"/>
        <end position="1762"/>
    </location>
</feature>
<feature type="compositionally biased region" description="Basic and acidic residues" evidence="7">
    <location>
        <begin position="1307"/>
        <end position="1320"/>
    </location>
</feature>
<dbReference type="GO" id="GO:0140445">
    <property type="term" value="C:chromosome, telomeric repeat region"/>
    <property type="evidence" value="ECO:0007669"/>
    <property type="project" value="TreeGrafter"/>
</dbReference>
<dbReference type="CDD" id="cd14267">
    <property type="entry name" value="Rif1_CTD_C-II_like"/>
    <property type="match status" value="1"/>
</dbReference>
<feature type="compositionally biased region" description="Low complexity" evidence="7">
    <location>
        <begin position="1685"/>
        <end position="1695"/>
    </location>
</feature>
<dbReference type="GO" id="GO:0005634">
    <property type="term" value="C:nucleus"/>
    <property type="evidence" value="ECO:0007669"/>
    <property type="project" value="UniProtKB-SubCell"/>
</dbReference>
<feature type="compositionally biased region" description="Basic and acidic residues" evidence="7">
    <location>
        <begin position="1232"/>
        <end position="1248"/>
    </location>
</feature>
<feature type="compositionally biased region" description="Basic and acidic residues" evidence="7">
    <location>
        <begin position="1369"/>
        <end position="1383"/>
    </location>
</feature>
<feature type="compositionally biased region" description="Low complexity" evidence="7">
    <location>
        <begin position="1171"/>
        <end position="1181"/>
    </location>
</feature>
<evidence type="ECO:0000256" key="3">
    <source>
        <dbReference type="ARBA" id="ARBA00022454"/>
    </source>
</evidence>
<feature type="compositionally biased region" description="Polar residues" evidence="7">
    <location>
        <begin position="1262"/>
        <end position="1272"/>
    </location>
</feature>
<evidence type="ECO:0000256" key="7">
    <source>
        <dbReference type="SAM" id="MobiDB-lite"/>
    </source>
</evidence>
<feature type="compositionally biased region" description="Low complexity" evidence="7">
    <location>
        <begin position="1384"/>
        <end position="1403"/>
    </location>
</feature>
<proteinExistence type="predicted"/>
<keyword evidence="5" id="KW-0539">Nucleus</keyword>
<feature type="compositionally biased region" description="Low complexity" evidence="7">
    <location>
        <begin position="1105"/>
        <end position="1118"/>
    </location>
</feature>
<reference evidence="9" key="2">
    <citation type="submission" date="2025-08" db="UniProtKB">
        <authorList>
            <consortium name="Ensembl"/>
        </authorList>
    </citation>
    <scope>IDENTIFICATION</scope>
</reference>
<dbReference type="Gene3D" id="1.25.10.10">
    <property type="entry name" value="Leucine-rich Repeat Variant"/>
    <property type="match status" value="1"/>
</dbReference>
<feature type="compositionally biased region" description="Basic and acidic residues" evidence="7">
    <location>
        <begin position="2060"/>
        <end position="2076"/>
    </location>
</feature>
<reference evidence="9" key="3">
    <citation type="submission" date="2025-09" db="UniProtKB">
        <authorList>
            <consortium name="Ensembl"/>
        </authorList>
    </citation>
    <scope>IDENTIFICATION</scope>
</reference>
<organism evidence="9 10">
    <name type="scientific">Myripristis murdjan</name>
    <name type="common">pinecone soldierfish</name>
    <dbReference type="NCBI Taxonomy" id="586833"/>
    <lineage>
        <taxon>Eukaryota</taxon>
        <taxon>Metazoa</taxon>
        <taxon>Chordata</taxon>
        <taxon>Craniata</taxon>
        <taxon>Vertebrata</taxon>
        <taxon>Euteleostomi</taxon>
        <taxon>Actinopterygii</taxon>
        <taxon>Neopterygii</taxon>
        <taxon>Teleostei</taxon>
        <taxon>Neoteleostei</taxon>
        <taxon>Acanthomorphata</taxon>
        <taxon>Holocentriformes</taxon>
        <taxon>Holocentridae</taxon>
        <taxon>Myripristis</taxon>
    </lineage>
</organism>
<feature type="compositionally biased region" description="Basic and acidic residues" evidence="7">
    <location>
        <begin position="1510"/>
        <end position="1519"/>
    </location>
</feature>
<dbReference type="InterPro" id="IPR022031">
    <property type="entry name" value="Rif1_N"/>
</dbReference>
<evidence type="ECO:0000256" key="2">
    <source>
        <dbReference type="ARBA" id="ARBA00004574"/>
    </source>
</evidence>
<name>A0A668A8V2_9TELE</name>
<dbReference type="PANTHER" id="PTHR22928:SF3">
    <property type="entry name" value="TELOMERE-ASSOCIATED PROTEIN RIF1"/>
    <property type="match status" value="1"/>
</dbReference>
<feature type="compositionally biased region" description="Polar residues" evidence="7">
    <location>
        <begin position="1482"/>
        <end position="1492"/>
    </location>
</feature>
<dbReference type="GO" id="GO:0000723">
    <property type="term" value="P:telomere maintenance"/>
    <property type="evidence" value="ECO:0007669"/>
    <property type="project" value="TreeGrafter"/>
</dbReference>
<dbReference type="InterPro" id="IPR016024">
    <property type="entry name" value="ARM-type_fold"/>
</dbReference>
<evidence type="ECO:0000256" key="1">
    <source>
        <dbReference type="ARBA" id="ARBA00004123"/>
    </source>
</evidence>
<feature type="compositionally biased region" description="Low complexity" evidence="7">
    <location>
        <begin position="1718"/>
        <end position="1728"/>
    </location>
</feature>
<dbReference type="Pfam" id="PF12231">
    <property type="entry name" value="Rif1_N"/>
    <property type="match status" value="1"/>
</dbReference>
<feature type="compositionally biased region" description="Polar residues" evidence="7">
    <location>
        <begin position="1885"/>
        <end position="1907"/>
    </location>
</feature>
<feature type="compositionally biased region" description="Polar residues" evidence="7">
    <location>
        <begin position="1119"/>
        <end position="1132"/>
    </location>
</feature>
<feature type="region of interest" description="Disordered" evidence="7">
    <location>
        <begin position="1801"/>
        <end position="2169"/>
    </location>
</feature>
<dbReference type="GeneTree" id="ENSGT00390000012204"/>
<dbReference type="InterPro" id="IPR011989">
    <property type="entry name" value="ARM-like"/>
</dbReference>